<dbReference type="Pfam" id="PF01535">
    <property type="entry name" value="PPR"/>
    <property type="match status" value="1"/>
</dbReference>
<dbReference type="Proteomes" id="UP000489600">
    <property type="component" value="Unassembled WGS sequence"/>
</dbReference>
<name>A0A565CX01_9BRAS</name>
<evidence type="ECO:0000256" key="1">
    <source>
        <dbReference type="PROSITE-ProRule" id="PRU00708"/>
    </source>
</evidence>
<dbReference type="InterPro" id="IPR002885">
    <property type="entry name" value="PPR_rpt"/>
</dbReference>
<dbReference type="NCBIfam" id="TIGR00756">
    <property type="entry name" value="PPR"/>
    <property type="match status" value="1"/>
</dbReference>
<keyword evidence="3" id="KW-1185">Reference proteome</keyword>
<proteinExistence type="predicted"/>
<evidence type="ECO:0008006" key="4">
    <source>
        <dbReference type="Google" id="ProtNLM"/>
    </source>
</evidence>
<dbReference type="PROSITE" id="PS51375">
    <property type="entry name" value="PPR"/>
    <property type="match status" value="1"/>
</dbReference>
<accession>A0A565CX01</accession>
<evidence type="ECO:0000313" key="2">
    <source>
        <dbReference type="EMBL" id="VVB18074.1"/>
    </source>
</evidence>
<gene>
    <name evidence="2" type="ORF">ANE_LOCUS28518</name>
</gene>
<comment type="caution">
    <text evidence="2">The sequence shown here is derived from an EMBL/GenBank/DDBJ whole genome shotgun (WGS) entry which is preliminary data.</text>
</comment>
<dbReference type="EMBL" id="CABITT030000008">
    <property type="protein sequence ID" value="VVB18074.1"/>
    <property type="molecule type" value="Genomic_DNA"/>
</dbReference>
<protein>
    <recommendedName>
        <fullName evidence="4">Pentatricopeptide repeat-containing protein</fullName>
    </recommendedName>
</protein>
<sequence length="63" mass="7276">MTQRDVMSRNLMIDGYTSNGLAEQGLYVFVEMLASGIVSNRQIRVVDSVRWTRRCRSVFEDSM</sequence>
<feature type="repeat" description="PPR" evidence="1">
    <location>
        <begin position="5"/>
        <end position="39"/>
    </location>
</feature>
<reference evidence="2" key="1">
    <citation type="submission" date="2019-07" db="EMBL/GenBank/DDBJ databases">
        <authorList>
            <person name="Dittberner H."/>
        </authorList>
    </citation>
    <scope>NUCLEOTIDE SEQUENCE [LARGE SCALE GENOMIC DNA]</scope>
</reference>
<evidence type="ECO:0000313" key="3">
    <source>
        <dbReference type="Proteomes" id="UP000489600"/>
    </source>
</evidence>
<organism evidence="2 3">
    <name type="scientific">Arabis nemorensis</name>
    <dbReference type="NCBI Taxonomy" id="586526"/>
    <lineage>
        <taxon>Eukaryota</taxon>
        <taxon>Viridiplantae</taxon>
        <taxon>Streptophyta</taxon>
        <taxon>Embryophyta</taxon>
        <taxon>Tracheophyta</taxon>
        <taxon>Spermatophyta</taxon>
        <taxon>Magnoliopsida</taxon>
        <taxon>eudicotyledons</taxon>
        <taxon>Gunneridae</taxon>
        <taxon>Pentapetalae</taxon>
        <taxon>rosids</taxon>
        <taxon>malvids</taxon>
        <taxon>Brassicales</taxon>
        <taxon>Brassicaceae</taxon>
        <taxon>Arabideae</taxon>
        <taxon>Arabis</taxon>
    </lineage>
</organism>
<dbReference type="AlphaFoldDB" id="A0A565CX01"/>